<dbReference type="EMBL" id="JAIZAY010000282">
    <property type="protein sequence ID" value="KAJ8018574.1"/>
    <property type="molecule type" value="Genomic_DNA"/>
</dbReference>
<proteinExistence type="predicted"/>
<evidence type="ECO:0000313" key="2">
    <source>
        <dbReference type="Proteomes" id="UP001152320"/>
    </source>
</evidence>
<dbReference type="AlphaFoldDB" id="A0A9Q1BB44"/>
<dbReference type="PANTHER" id="PTHR35617">
    <property type="entry name" value="PHAGE_INTEGRASE DOMAIN-CONTAINING PROTEIN"/>
    <property type="match status" value="1"/>
</dbReference>
<dbReference type="OrthoDB" id="6147543at2759"/>
<dbReference type="PANTHER" id="PTHR35617:SF3">
    <property type="entry name" value="CORE-BINDING (CB) DOMAIN-CONTAINING PROTEIN"/>
    <property type="match status" value="1"/>
</dbReference>
<accession>A0A9Q1BB44</accession>
<comment type="caution">
    <text evidence="1">The sequence shown here is derived from an EMBL/GenBank/DDBJ whole genome shotgun (WGS) entry which is preliminary data.</text>
</comment>
<gene>
    <name evidence="1" type="ORF">HOLleu_43358</name>
</gene>
<reference evidence="1" key="1">
    <citation type="submission" date="2021-10" db="EMBL/GenBank/DDBJ databases">
        <title>Tropical sea cucumber genome reveals ecological adaptation and Cuvierian tubules defense mechanism.</title>
        <authorList>
            <person name="Chen T."/>
        </authorList>
    </citation>
    <scope>NUCLEOTIDE SEQUENCE</scope>
    <source>
        <strain evidence="1">Nanhai2018</strain>
        <tissue evidence="1">Muscle</tissue>
    </source>
</reference>
<organism evidence="1 2">
    <name type="scientific">Holothuria leucospilota</name>
    <name type="common">Black long sea cucumber</name>
    <name type="synonym">Mertensiothuria leucospilota</name>
    <dbReference type="NCBI Taxonomy" id="206669"/>
    <lineage>
        <taxon>Eukaryota</taxon>
        <taxon>Metazoa</taxon>
        <taxon>Echinodermata</taxon>
        <taxon>Eleutherozoa</taxon>
        <taxon>Echinozoa</taxon>
        <taxon>Holothuroidea</taxon>
        <taxon>Aspidochirotacea</taxon>
        <taxon>Aspidochirotida</taxon>
        <taxon>Holothuriidae</taxon>
        <taxon>Holothuria</taxon>
    </lineage>
</organism>
<keyword evidence="2" id="KW-1185">Reference proteome</keyword>
<sequence length="314" mass="36083">MGGTHSPLCNAVAKSIWLWAISRRIWLSCSYLPGKKIKTLSRNSTSDHMERMLNPDIYRSTSKKLEKPETDLFASKLNEHLEKYVFWKPQKEEFAIDAVTINLKELCFYVFLLFGLTSRVLQKIRSDCANLAIIIVPESLRHQGTCGKSTEVIFSSWQSSTQKQYKCFHKKWIFYCSKRKTGVFRPSVVDVIAFLTELSNGTSYSGLNSVRCELSAIVLQAYTIGKHPVVSRFIKCYFELRLTSCRYSQMWDVSRVLNFLRTHQPLHSLSLKSLSLKLVMLVALVSSHRLLRYLEVTSTLRGQSTKLFISCVKP</sequence>
<evidence type="ECO:0000313" key="1">
    <source>
        <dbReference type="EMBL" id="KAJ8018574.1"/>
    </source>
</evidence>
<dbReference type="Proteomes" id="UP001152320">
    <property type="component" value="Unassembled WGS sequence"/>
</dbReference>
<name>A0A9Q1BB44_HOLLE</name>
<protein>
    <submittedName>
        <fullName evidence="1">Uncharacterized protein</fullName>
    </submittedName>
</protein>